<gene>
    <name evidence="1" type="ORF">AVEN_138038_1</name>
</gene>
<evidence type="ECO:0008006" key="3">
    <source>
        <dbReference type="Google" id="ProtNLM"/>
    </source>
</evidence>
<evidence type="ECO:0000313" key="1">
    <source>
        <dbReference type="EMBL" id="GBN39569.1"/>
    </source>
</evidence>
<dbReference type="EMBL" id="BGPR01288013">
    <property type="protein sequence ID" value="GBN39569.1"/>
    <property type="molecule type" value="Genomic_DNA"/>
</dbReference>
<accession>A0A4Y2NLL8</accession>
<evidence type="ECO:0000313" key="2">
    <source>
        <dbReference type="Proteomes" id="UP000499080"/>
    </source>
</evidence>
<comment type="caution">
    <text evidence="1">The sequence shown here is derived from an EMBL/GenBank/DDBJ whole genome shotgun (WGS) entry which is preliminary data.</text>
</comment>
<keyword evidence="2" id="KW-1185">Reference proteome</keyword>
<sequence length="239" mass="27844">MATAGTRARAHFTYIWIIENVSKLTHIHLKSPSFVAHSVSKSKWCIIIDDFYSVRCCLKSKDARKRWEKGTSSLDIEFDIEFSLLAADGSPIISKKDNKHSFDIYLLSRVELTERWAEFVPNKTLTVQCRMWRKERNIPTTDLCYARTKLKTYARSILWPIEEFSAMNSTAAEDFSKLATDERKLYPLKNFVKLYHFMGLILYMKRNSESEDVCVDFLVDRGTDYGYSCEITILDANRE</sequence>
<dbReference type="InterPro" id="IPR002083">
    <property type="entry name" value="MATH/TRAF_dom"/>
</dbReference>
<proteinExistence type="predicted"/>
<dbReference type="AlphaFoldDB" id="A0A4Y2NLL8"/>
<organism evidence="1 2">
    <name type="scientific">Araneus ventricosus</name>
    <name type="common">Orbweaver spider</name>
    <name type="synonym">Epeira ventricosa</name>
    <dbReference type="NCBI Taxonomy" id="182803"/>
    <lineage>
        <taxon>Eukaryota</taxon>
        <taxon>Metazoa</taxon>
        <taxon>Ecdysozoa</taxon>
        <taxon>Arthropoda</taxon>
        <taxon>Chelicerata</taxon>
        <taxon>Arachnida</taxon>
        <taxon>Araneae</taxon>
        <taxon>Araneomorphae</taxon>
        <taxon>Entelegynae</taxon>
        <taxon>Araneoidea</taxon>
        <taxon>Araneidae</taxon>
        <taxon>Araneus</taxon>
    </lineage>
</organism>
<protein>
    <recommendedName>
        <fullName evidence="3">MATH domain-containing protein</fullName>
    </recommendedName>
</protein>
<reference evidence="1 2" key="1">
    <citation type="journal article" date="2019" name="Sci. Rep.">
        <title>Orb-weaving spider Araneus ventricosus genome elucidates the spidroin gene catalogue.</title>
        <authorList>
            <person name="Kono N."/>
            <person name="Nakamura H."/>
            <person name="Ohtoshi R."/>
            <person name="Moran D.A.P."/>
            <person name="Shinohara A."/>
            <person name="Yoshida Y."/>
            <person name="Fujiwara M."/>
            <person name="Mori M."/>
            <person name="Tomita M."/>
            <person name="Arakawa K."/>
        </authorList>
    </citation>
    <scope>NUCLEOTIDE SEQUENCE [LARGE SCALE GENOMIC DNA]</scope>
</reference>
<dbReference type="CDD" id="cd00121">
    <property type="entry name" value="MATH"/>
    <property type="match status" value="1"/>
</dbReference>
<dbReference type="SUPFAM" id="SSF49599">
    <property type="entry name" value="TRAF domain-like"/>
    <property type="match status" value="1"/>
</dbReference>
<dbReference type="Proteomes" id="UP000499080">
    <property type="component" value="Unassembled WGS sequence"/>
</dbReference>
<feature type="non-terminal residue" evidence="1">
    <location>
        <position position="239"/>
    </location>
</feature>
<name>A0A4Y2NLL8_ARAVE</name>
<dbReference type="OrthoDB" id="10638329at2759"/>